<accession>A0A2Z7AED4</accession>
<feature type="compositionally biased region" description="Low complexity" evidence="1">
    <location>
        <begin position="96"/>
        <end position="132"/>
    </location>
</feature>
<name>A0A2Z7AED4_9LAMI</name>
<dbReference type="EMBL" id="KV016696">
    <property type="protein sequence ID" value="KZV19412.1"/>
    <property type="molecule type" value="Genomic_DNA"/>
</dbReference>
<reference evidence="2 3" key="1">
    <citation type="journal article" date="2015" name="Proc. Natl. Acad. Sci. U.S.A.">
        <title>The resurrection genome of Boea hygrometrica: A blueprint for survival of dehydration.</title>
        <authorList>
            <person name="Xiao L."/>
            <person name="Yang G."/>
            <person name="Zhang L."/>
            <person name="Yang X."/>
            <person name="Zhao S."/>
            <person name="Ji Z."/>
            <person name="Zhou Q."/>
            <person name="Hu M."/>
            <person name="Wang Y."/>
            <person name="Chen M."/>
            <person name="Xu Y."/>
            <person name="Jin H."/>
            <person name="Xiao X."/>
            <person name="Hu G."/>
            <person name="Bao F."/>
            <person name="Hu Y."/>
            <person name="Wan P."/>
            <person name="Li L."/>
            <person name="Deng X."/>
            <person name="Kuang T."/>
            <person name="Xiang C."/>
            <person name="Zhu J.K."/>
            <person name="Oliver M.J."/>
            <person name="He Y."/>
        </authorList>
    </citation>
    <scope>NUCLEOTIDE SEQUENCE [LARGE SCALE GENOMIC DNA]</scope>
    <source>
        <strain evidence="3">cv. XS01</strain>
    </source>
</reference>
<protein>
    <submittedName>
        <fullName evidence="2">WRKY DNA-binding protein 28</fullName>
    </submittedName>
</protein>
<feature type="region of interest" description="Disordered" evidence="1">
    <location>
        <begin position="96"/>
        <end position="157"/>
    </location>
</feature>
<evidence type="ECO:0000256" key="1">
    <source>
        <dbReference type="SAM" id="MobiDB-lite"/>
    </source>
</evidence>
<keyword evidence="2" id="KW-0238">DNA-binding</keyword>
<organism evidence="2 3">
    <name type="scientific">Dorcoceras hygrometricum</name>
    <dbReference type="NCBI Taxonomy" id="472368"/>
    <lineage>
        <taxon>Eukaryota</taxon>
        <taxon>Viridiplantae</taxon>
        <taxon>Streptophyta</taxon>
        <taxon>Embryophyta</taxon>
        <taxon>Tracheophyta</taxon>
        <taxon>Spermatophyta</taxon>
        <taxon>Magnoliopsida</taxon>
        <taxon>eudicotyledons</taxon>
        <taxon>Gunneridae</taxon>
        <taxon>Pentapetalae</taxon>
        <taxon>asterids</taxon>
        <taxon>lamiids</taxon>
        <taxon>Lamiales</taxon>
        <taxon>Gesneriaceae</taxon>
        <taxon>Didymocarpoideae</taxon>
        <taxon>Trichosporeae</taxon>
        <taxon>Loxocarpinae</taxon>
        <taxon>Dorcoceras</taxon>
    </lineage>
</organism>
<keyword evidence="3" id="KW-1185">Reference proteome</keyword>
<dbReference type="Proteomes" id="UP000250235">
    <property type="component" value="Unassembled WGS sequence"/>
</dbReference>
<evidence type="ECO:0000313" key="3">
    <source>
        <dbReference type="Proteomes" id="UP000250235"/>
    </source>
</evidence>
<feature type="compositionally biased region" description="Basic and acidic residues" evidence="1">
    <location>
        <begin position="133"/>
        <end position="157"/>
    </location>
</feature>
<proteinExistence type="predicted"/>
<gene>
    <name evidence="2" type="ORF">F511_08753</name>
</gene>
<evidence type="ECO:0000313" key="2">
    <source>
        <dbReference type="EMBL" id="KZV19412.1"/>
    </source>
</evidence>
<dbReference type="GO" id="GO:0003677">
    <property type="term" value="F:DNA binding"/>
    <property type="evidence" value="ECO:0007669"/>
    <property type="project" value="UniProtKB-KW"/>
</dbReference>
<sequence>MSDENNTDSHQNNPFQYYQNMGFEGFSFPFLSDQSDFNPFLHNQQLKNGQNPNRFDPFQMSSAGFLHDAADDKYNAASSAFDLPCSSSDHHAVVYNSVNNDSSNQNVVSASENPFSTNSSVSFSSSEAGAEEGSSRSKIKDLHPRVSEDADVKSKKE</sequence>
<dbReference type="AlphaFoldDB" id="A0A2Z7AED4"/>